<proteinExistence type="predicted"/>
<feature type="non-terminal residue" evidence="2">
    <location>
        <position position="271"/>
    </location>
</feature>
<dbReference type="HOGENOM" id="CLU_047273_1_0_1"/>
<dbReference type="PANTHER" id="PTHR28272">
    <property type="entry name" value="RIBONUCLEASES P/MRP PROTEIN SUBUNIT POP3"/>
    <property type="match status" value="1"/>
</dbReference>
<dbReference type="Proteomes" id="UP000053989">
    <property type="component" value="Unassembled WGS sequence"/>
</dbReference>
<name>A0A0C3A945_9AGAM</name>
<dbReference type="GO" id="GO:0000171">
    <property type="term" value="F:ribonuclease MRP activity"/>
    <property type="evidence" value="ECO:0007669"/>
    <property type="project" value="TreeGrafter"/>
</dbReference>
<feature type="non-terminal residue" evidence="2">
    <location>
        <position position="1"/>
    </location>
</feature>
<evidence type="ECO:0000313" key="2">
    <source>
        <dbReference type="EMBL" id="KIM70248.1"/>
    </source>
</evidence>
<dbReference type="AlphaFoldDB" id="A0A0C3A945"/>
<feature type="compositionally biased region" description="Basic and acidic residues" evidence="1">
    <location>
        <begin position="75"/>
        <end position="85"/>
    </location>
</feature>
<dbReference type="STRING" id="1036808.A0A0C3A945"/>
<dbReference type="GO" id="GO:0006364">
    <property type="term" value="P:rRNA processing"/>
    <property type="evidence" value="ECO:0007669"/>
    <property type="project" value="InterPro"/>
</dbReference>
<gene>
    <name evidence="2" type="ORF">SCLCIDRAFT_75264</name>
</gene>
<accession>A0A0C3A945</accession>
<reference evidence="3" key="2">
    <citation type="submission" date="2015-01" db="EMBL/GenBank/DDBJ databases">
        <title>Evolutionary Origins and Diversification of the Mycorrhizal Mutualists.</title>
        <authorList>
            <consortium name="DOE Joint Genome Institute"/>
            <consortium name="Mycorrhizal Genomics Consortium"/>
            <person name="Kohler A."/>
            <person name="Kuo A."/>
            <person name="Nagy L.G."/>
            <person name="Floudas D."/>
            <person name="Copeland A."/>
            <person name="Barry K.W."/>
            <person name="Cichocki N."/>
            <person name="Veneault-Fourrey C."/>
            <person name="LaButti K."/>
            <person name="Lindquist E.A."/>
            <person name="Lipzen A."/>
            <person name="Lundell T."/>
            <person name="Morin E."/>
            <person name="Murat C."/>
            <person name="Riley R."/>
            <person name="Ohm R."/>
            <person name="Sun H."/>
            <person name="Tunlid A."/>
            <person name="Henrissat B."/>
            <person name="Grigoriev I.V."/>
            <person name="Hibbett D.S."/>
            <person name="Martin F."/>
        </authorList>
    </citation>
    <scope>NUCLEOTIDE SEQUENCE [LARGE SCALE GENOMIC DNA]</scope>
    <source>
        <strain evidence="3">Foug A</strain>
    </source>
</reference>
<dbReference type="GO" id="GO:0005829">
    <property type="term" value="C:cytosol"/>
    <property type="evidence" value="ECO:0007669"/>
    <property type="project" value="TreeGrafter"/>
</dbReference>
<reference evidence="2 3" key="1">
    <citation type="submission" date="2014-04" db="EMBL/GenBank/DDBJ databases">
        <authorList>
            <consortium name="DOE Joint Genome Institute"/>
            <person name="Kuo A."/>
            <person name="Kohler A."/>
            <person name="Nagy L.G."/>
            <person name="Floudas D."/>
            <person name="Copeland A."/>
            <person name="Barry K.W."/>
            <person name="Cichocki N."/>
            <person name="Veneault-Fourrey C."/>
            <person name="LaButti K."/>
            <person name="Lindquist E.A."/>
            <person name="Lipzen A."/>
            <person name="Lundell T."/>
            <person name="Morin E."/>
            <person name="Murat C."/>
            <person name="Sun H."/>
            <person name="Tunlid A."/>
            <person name="Henrissat B."/>
            <person name="Grigoriev I.V."/>
            <person name="Hibbett D.S."/>
            <person name="Martin F."/>
            <person name="Nordberg H.P."/>
            <person name="Cantor M.N."/>
            <person name="Hua S.X."/>
        </authorList>
    </citation>
    <scope>NUCLEOTIDE SEQUENCE [LARGE SCALE GENOMIC DNA]</scope>
    <source>
        <strain evidence="2 3">Foug A</strain>
    </source>
</reference>
<evidence type="ECO:0000256" key="1">
    <source>
        <dbReference type="SAM" id="MobiDB-lite"/>
    </source>
</evidence>
<dbReference type="OrthoDB" id="20109at2759"/>
<dbReference type="EMBL" id="KN822005">
    <property type="protein sequence ID" value="KIM70248.1"/>
    <property type="molecule type" value="Genomic_DNA"/>
</dbReference>
<evidence type="ECO:0008006" key="4">
    <source>
        <dbReference type="Google" id="ProtNLM"/>
    </source>
</evidence>
<dbReference type="GO" id="GO:0000172">
    <property type="term" value="C:ribonuclease MRP complex"/>
    <property type="evidence" value="ECO:0007669"/>
    <property type="project" value="TreeGrafter"/>
</dbReference>
<feature type="compositionally biased region" description="Low complexity" evidence="1">
    <location>
        <begin position="88"/>
        <end position="99"/>
    </location>
</feature>
<dbReference type="InterPro" id="IPR013241">
    <property type="entry name" value="RNase_P_Pop3"/>
</dbReference>
<sequence length="271" mass="29282">ARVQNNFSNRAKARLAVERKTIFKSVLDNPFQVKWPSVPINLQNICLARLLASLESLPLRKRPSLARPGSSRTDQVARPDPDEPHVPVPGAADPVPAGSDGRHHDVVVGINQVTKMLECQIQSLRTLAVLPGNPGPCQESALAAVFICSADIDPLVLAEHIPHLVASCNSLAKQGPSKVKLVPLPKGSESAVAHAVGLRRAAVIGVLKNSPMLVPLKDVLDGIPDLMAPWLSSEPQQQRLVPTHIKQLRTTCPKDMKAAKEKRVQARKEAK</sequence>
<dbReference type="Pfam" id="PF08228">
    <property type="entry name" value="RNase_P_pop3"/>
    <property type="match status" value="1"/>
</dbReference>
<evidence type="ECO:0000313" key="3">
    <source>
        <dbReference type="Proteomes" id="UP000053989"/>
    </source>
</evidence>
<dbReference type="GO" id="GO:0004526">
    <property type="term" value="F:ribonuclease P activity"/>
    <property type="evidence" value="ECO:0007669"/>
    <property type="project" value="TreeGrafter"/>
</dbReference>
<dbReference type="FunCoup" id="A0A0C3A945">
    <property type="interactions" value="62"/>
</dbReference>
<dbReference type="InterPro" id="IPR029064">
    <property type="entry name" value="Ribosomal_eL30-like_sf"/>
</dbReference>
<dbReference type="Gene3D" id="3.30.1330.30">
    <property type="match status" value="1"/>
</dbReference>
<dbReference type="PANTHER" id="PTHR28272:SF1">
    <property type="entry name" value="RIBONUCLEASES P_MRP PROTEIN SUBUNIT POP3"/>
    <property type="match status" value="1"/>
</dbReference>
<keyword evidence="3" id="KW-1185">Reference proteome</keyword>
<dbReference type="GO" id="GO:0005655">
    <property type="term" value="C:nucleolar ribonuclease P complex"/>
    <property type="evidence" value="ECO:0007669"/>
    <property type="project" value="TreeGrafter"/>
</dbReference>
<dbReference type="InParanoid" id="A0A0C3A945"/>
<organism evidence="2 3">
    <name type="scientific">Scleroderma citrinum Foug A</name>
    <dbReference type="NCBI Taxonomy" id="1036808"/>
    <lineage>
        <taxon>Eukaryota</taxon>
        <taxon>Fungi</taxon>
        <taxon>Dikarya</taxon>
        <taxon>Basidiomycota</taxon>
        <taxon>Agaricomycotina</taxon>
        <taxon>Agaricomycetes</taxon>
        <taxon>Agaricomycetidae</taxon>
        <taxon>Boletales</taxon>
        <taxon>Sclerodermatineae</taxon>
        <taxon>Sclerodermataceae</taxon>
        <taxon>Scleroderma</taxon>
    </lineage>
</organism>
<protein>
    <recommendedName>
        <fullName evidence="4">Ribosomal protein L7Ae/L30e/S12e/Gadd45 domain-containing protein</fullName>
    </recommendedName>
</protein>
<feature type="region of interest" description="Disordered" evidence="1">
    <location>
        <begin position="62"/>
        <end position="101"/>
    </location>
</feature>
<dbReference type="GO" id="GO:0034965">
    <property type="term" value="P:intronic box C/D snoRNA processing"/>
    <property type="evidence" value="ECO:0007669"/>
    <property type="project" value="TreeGrafter"/>
</dbReference>
<dbReference type="GO" id="GO:0008033">
    <property type="term" value="P:tRNA processing"/>
    <property type="evidence" value="ECO:0007669"/>
    <property type="project" value="InterPro"/>
</dbReference>